<dbReference type="InterPro" id="IPR036388">
    <property type="entry name" value="WH-like_DNA-bd_sf"/>
</dbReference>
<dbReference type="Pfam" id="PF00155">
    <property type="entry name" value="Aminotran_1_2"/>
    <property type="match status" value="1"/>
</dbReference>
<protein>
    <submittedName>
        <fullName evidence="8">PLP-dependent aminotransferase family protein</fullName>
    </submittedName>
</protein>
<dbReference type="PANTHER" id="PTHR46577:SF2">
    <property type="entry name" value="TRANSCRIPTIONAL REGULATORY PROTEIN"/>
    <property type="match status" value="1"/>
</dbReference>
<feature type="domain" description="HTH gntR-type" evidence="7">
    <location>
        <begin position="13"/>
        <end position="81"/>
    </location>
</feature>
<dbReference type="Pfam" id="PF00392">
    <property type="entry name" value="GntR"/>
    <property type="match status" value="1"/>
</dbReference>
<evidence type="ECO:0000259" key="7">
    <source>
        <dbReference type="PROSITE" id="PS50949"/>
    </source>
</evidence>
<dbReference type="InterPro" id="IPR015421">
    <property type="entry name" value="PyrdxlP-dep_Trfase_major"/>
</dbReference>
<dbReference type="SUPFAM" id="SSF53383">
    <property type="entry name" value="PLP-dependent transferases"/>
    <property type="match status" value="1"/>
</dbReference>
<keyword evidence="2 8" id="KW-0032">Aminotransferase</keyword>
<dbReference type="InterPro" id="IPR036390">
    <property type="entry name" value="WH_DNA-bd_sf"/>
</dbReference>
<reference evidence="8 9" key="1">
    <citation type="journal article" date="2019" name="Int. J. Syst. Evol. Microbiol.">
        <title>The Global Catalogue of Microorganisms (GCM) 10K type strain sequencing project: providing services to taxonomists for standard genome sequencing and annotation.</title>
        <authorList>
            <consortium name="The Broad Institute Genomics Platform"/>
            <consortium name="The Broad Institute Genome Sequencing Center for Infectious Disease"/>
            <person name="Wu L."/>
            <person name="Ma J."/>
        </authorList>
    </citation>
    <scope>NUCLEOTIDE SEQUENCE [LARGE SCALE GENOMIC DNA]</scope>
    <source>
        <strain evidence="8 9">JCM 8736</strain>
    </source>
</reference>
<evidence type="ECO:0000256" key="5">
    <source>
        <dbReference type="ARBA" id="ARBA00023125"/>
    </source>
</evidence>
<dbReference type="PANTHER" id="PTHR46577">
    <property type="entry name" value="HTH-TYPE TRANSCRIPTIONAL REGULATORY PROTEIN GABR"/>
    <property type="match status" value="1"/>
</dbReference>
<evidence type="ECO:0000256" key="1">
    <source>
        <dbReference type="ARBA" id="ARBA00005384"/>
    </source>
</evidence>
<dbReference type="PROSITE" id="PS50949">
    <property type="entry name" value="HTH_GNTR"/>
    <property type="match status" value="1"/>
</dbReference>
<dbReference type="SUPFAM" id="SSF46785">
    <property type="entry name" value="Winged helix' DNA-binding domain"/>
    <property type="match status" value="1"/>
</dbReference>
<sequence>MIIIWSIDKTKKEPIYQQLIRQIITSVQHGELAPGEHLPAERKLAEDLQINRSTVVHAFEELASLGWVERKQGSGTQVTQAQWGNRQPAIYQWRSLFSSPLLKEDPYVTQLKEQKNTKNNLDLYTGDLSEDLIPDFNFSAMTWEQMMHEEKYNTATGYLPLKEQIFRHFFQNVSHKGQDILITSGSTQGISFLIQTLLSPGDIIATEDPSFLFSLPLFAARGVHLKGIRQDQAGIECQGLEELIQKNKIKLLYLNPNHQNPTGQTMSLTRRKEVVQICQKYHLPIIEDDVFSELSFEKELPSLKSLAPDQVIYLGSLSKIFSSSIKIGWLFAPKPLINSLANAKKTMEIETDLLPQLLATAALSQQNYQKQQQQLTTKLKTRSHSFAKLLGAYKKDWQFSPIEGGLYYWLNWQHQKLTRNDWQTFLQEELLVAPSFLFSNDTSSMRINYTRLDEKKQKVFKQKLATVTQRLKR</sequence>
<dbReference type="Gene3D" id="3.40.640.10">
    <property type="entry name" value="Type I PLP-dependent aspartate aminotransferase-like (Major domain)"/>
    <property type="match status" value="1"/>
</dbReference>
<evidence type="ECO:0000256" key="4">
    <source>
        <dbReference type="ARBA" id="ARBA00023015"/>
    </source>
</evidence>
<dbReference type="CDD" id="cd07377">
    <property type="entry name" value="WHTH_GntR"/>
    <property type="match status" value="1"/>
</dbReference>
<evidence type="ECO:0000256" key="6">
    <source>
        <dbReference type="ARBA" id="ARBA00023163"/>
    </source>
</evidence>
<dbReference type="PRINTS" id="PR00035">
    <property type="entry name" value="HTHGNTR"/>
</dbReference>
<dbReference type="EMBL" id="BAAAXQ010000076">
    <property type="protein sequence ID" value="GAA3025603.1"/>
    <property type="molecule type" value="Genomic_DNA"/>
</dbReference>
<dbReference type="Gene3D" id="1.10.10.10">
    <property type="entry name" value="Winged helix-like DNA-binding domain superfamily/Winged helix DNA-binding domain"/>
    <property type="match status" value="1"/>
</dbReference>
<organism evidence="8 9">
    <name type="scientific">Tetragenococcus solitarius</name>
    <dbReference type="NCBI Taxonomy" id="71453"/>
    <lineage>
        <taxon>Bacteria</taxon>
        <taxon>Bacillati</taxon>
        <taxon>Bacillota</taxon>
        <taxon>Bacilli</taxon>
        <taxon>Lactobacillales</taxon>
        <taxon>Enterococcaceae</taxon>
        <taxon>Tetragenococcus</taxon>
    </lineage>
</organism>
<dbReference type="InterPro" id="IPR000524">
    <property type="entry name" value="Tscrpt_reg_HTH_GntR"/>
</dbReference>
<comment type="similarity">
    <text evidence="1">In the C-terminal section; belongs to the class-I pyridoxal-phosphate-dependent aminotransferase family.</text>
</comment>
<evidence type="ECO:0000256" key="3">
    <source>
        <dbReference type="ARBA" id="ARBA00022898"/>
    </source>
</evidence>
<dbReference type="RefSeq" id="WP_407701886.1">
    <property type="nucleotide sequence ID" value="NZ_BAAAXQ010000076.1"/>
</dbReference>
<keyword evidence="9" id="KW-1185">Reference proteome</keyword>
<evidence type="ECO:0000313" key="8">
    <source>
        <dbReference type="EMBL" id="GAA3025603.1"/>
    </source>
</evidence>
<evidence type="ECO:0000313" key="9">
    <source>
        <dbReference type="Proteomes" id="UP001501577"/>
    </source>
</evidence>
<accession>A0ABN3YCH0</accession>
<keyword evidence="2 8" id="KW-0808">Transferase</keyword>
<dbReference type="Gene3D" id="3.90.1150.10">
    <property type="entry name" value="Aspartate Aminotransferase, domain 1"/>
    <property type="match status" value="1"/>
</dbReference>
<keyword evidence="5" id="KW-0238">DNA-binding</keyword>
<dbReference type="Proteomes" id="UP001501577">
    <property type="component" value="Unassembled WGS sequence"/>
</dbReference>
<dbReference type="InterPro" id="IPR015422">
    <property type="entry name" value="PyrdxlP-dep_Trfase_small"/>
</dbReference>
<dbReference type="SMART" id="SM00345">
    <property type="entry name" value="HTH_GNTR"/>
    <property type="match status" value="1"/>
</dbReference>
<proteinExistence type="inferred from homology"/>
<dbReference type="CDD" id="cd00609">
    <property type="entry name" value="AAT_like"/>
    <property type="match status" value="1"/>
</dbReference>
<keyword evidence="4" id="KW-0805">Transcription regulation</keyword>
<dbReference type="InterPro" id="IPR015424">
    <property type="entry name" value="PyrdxlP-dep_Trfase"/>
</dbReference>
<comment type="caution">
    <text evidence="8">The sequence shown here is derived from an EMBL/GenBank/DDBJ whole genome shotgun (WGS) entry which is preliminary data.</text>
</comment>
<dbReference type="InterPro" id="IPR004839">
    <property type="entry name" value="Aminotransferase_I/II_large"/>
</dbReference>
<keyword evidence="6" id="KW-0804">Transcription</keyword>
<dbReference type="GO" id="GO:0008483">
    <property type="term" value="F:transaminase activity"/>
    <property type="evidence" value="ECO:0007669"/>
    <property type="project" value="UniProtKB-KW"/>
</dbReference>
<evidence type="ECO:0000256" key="2">
    <source>
        <dbReference type="ARBA" id="ARBA00022576"/>
    </source>
</evidence>
<gene>
    <name evidence="8" type="ORF">GCM10019998_22610</name>
</gene>
<name>A0ABN3YCH0_9ENTE</name>
<keyword evidence="3" id="KW-0663">Pyridoxal phosphate</keyword>
<dbReference type="InterPro" id="IPR051446">
    <property type="entry name" value="HTH_trans_reg/aminotransferase"/>
</dbReference>